<comment type="caution">
    <text evidence="5">The sequence shown here is derived from an EMBL/GenBank/DDBJ whole genome shotgun (WGS) entry which is preliminary data.</text>
</comment>
<evidence type="ECO:0000256" key="1">
    <source>
        <dbReference type="ARBA" id="ARBA00006739"/>
    </source>
</evidence>
<feature type="compositionally biased region" description="Low complexity" evidence="4">
    <location>
        <begin position="1"/>
        <end position="17"/>
    </location>
</feature>
<dbReference type="GO" id="GO:0016757">
    <property type="term" value="F:glycosyltransferase activity"/>
    <property type="evidence" value="ECO:0007669"/>
    <property type="project" value="UniProtKB-KW"/>
</dbReference>
<sequence>MSDTPSSRSSIGSLIASRRQRRQDGPTPQARPRPETGRLVRFARTGATVLEGHVFDPAEPDRRFVVELLLDGLPLALARAELFVPDLFGLGGDGCHGFAFSLDPEALPALSQASARVANTLEPVGEALDLQAPGGFAASAAPLGAVEWPGGLRLAGWARRDAFAFPPLIEAFADGARIAGARADRWRSIAFGARETPEPGFELTLPRELADGRPHRIDILCEGRALPGSPVTVIAFADPLREHLFGRAETEAESEALRGALFDASFPDAVPFAAFAEWDRRFPLAAPERKPAGPAALAVIGEAGAEETLSGPGLDVAGGWIGAVLPAGSGPTRFVPADLLRFLGTEAEQCPFLVLIPAGARLRPAGLDRLLAALEAAPTAVIAYGDLAFAGEDGEPHLLALPAFDYERALEQGLGASLFAIRRAAALEAARQGIDELHRLFLFPLDRTGPRGRAHLHMPGCGFVLPAPAPVVAEALAAAARDHLAARGLAAEVTARPDAMLPAVRVRRAAPAASLGLILDPGSDAGLVPPALEALEVTRKRHGLAVFVAATGLDAALRDRLRLDGVETVESDASASPARRLGRAVEAAGSELVCLFDARLRPDDPDWLEELLSRLAEGDCGAVAPRIVAASGLVTEAGRVLRPAGAPVPAFADRRQGDPGYGDALLVARQTAAAGPACLLTRRADFLALGGFDPVLFPDHLGAEDYCLKLQALGRRVVVTPDAVLRRAPGADPAPRPGSLAREARLLAARWAGVVAGDPFYSPLLDRGPAPFAGLAWPPGDLAPRRPDVPQARFLPPGW</sequence>
<evidence type="ECO:0000256" key="3">
    <source>
        <dbReference type="ARBA" id="ARBA00022679"/>
    </source>
</evidence>
<evidence type="ECO:0000313" key="5">
    <source>
        <dbReference type="EMBL" id="GGE15254.1"/>
    </source>
</evidence>
<keyword evidence="2" id="KW-0328">Glycosyltransferase</keyword>
<feature type="region of interest" description="Disordered" evidence="4">
    <location>
        <begin position="1"/>
        <end position="37"/>
    </location>
</feature>
<comment type="similarity">
    <text evidence="1">Belongs to the glycosyltransferase 2 family.</text>
</comment>
<keyword evidence="6" id="KW-1185">Reference proteome</keyword>
<dbReference type="EMBL" id="BMIQ01000006">
    <property type="protein sequence ID" value="GGE15254.1"/>
    <property type="molecule type" value="Genomic_DNA"/>
</dbReference>
<organism evidence="5 6">
    <name type="scientific">Aureimonas endophytica</name>
    <dbReference type="NCBI Taxonomy" id="2027858"/>
    <lineage>
        <taxon>Bacteria</taxon>
        <taxon>Pseudomonadati</taxon>
        <taxon>Pseudomonadota</taxon>
        <taxon>Alphaproteobacteria</taxon>
        <taxon>Hyphomicrobiales</taxon>
        <taxon>Aurantimonadaceae</taxon>
        <taxon>Aureimonas</taxon>
    </lineage>
</organism>
<dbReference type="PANTHER" id="PTHR43179">
    <property type="entry name" value="RHAMNOSYLTRANSFERASE WBBL"/>
    <property type="match status" value="1"/>
</dbReference>
<protein>
    <submittedName>
        <fullName evidence="5">Glycosyl transferase</fullName>
    </submittedName>
</protein>
<reference evidence="5" key="2">
    <citation type="submission" date="2020-09" db="EMBL/GenBank/DDBJ databases">
        <authorList>
            <person name="Sun Q."/>
            <person name="Zhou Y."/>
        </authorList>
    </citation>
    <scope>NUCLEOTIDE SEQUENCE</scope>
    <source>
        <strain evidence="5">CGMCC 1.15367</strain>
    </source>
</reference>
<evidence type="ECO:0000313" key="6">
    <source>
        <dbReference type="Proteomes" id="UP000644699"/>
    </source>
</evidence>
<evidence type="ECO:0000256" key="4">
    <source>
        <dbReference type="SAM" id="MobiDB-lite"/>
    </source>
</evidence>
<keyword evidence="3 5" id="KW-0808">Transferase</keyword>
<evidence type="ECO:0000256" key="2">
    <source>
        <dbReference type="ARBA" id="ARBA00022676"/>
    </source>
</evidence>
<dbReference type="RefSeq" id="WP_188911299.1">
    <property type="nucleotide sequence ID" value="NZ_BMIQ01000006.1"/>
</dbReference>
<dbReference type="AlphaFoldDB" id="A0A916ZVU9"/>
<dbReference type="SUPFAM" id="SSF53448">
    <property type="entry name" value="Nucleotide-diphospho-sugar transferases"/>
    <property type="match status" value="1"/>
</dbReference>
<dbReference type="InterPro" id="IPR029044">
    <property type="entry name" value="Nucleotide-diphossugar_trans"/>
</dbReference>
<dbReference type="PANTHER" id="PTHR43179:SF12">
    <property type="entry name" value="GALACTOFURANOSYLTRANSFERASE GLFT2"/>
    <property type="match status" value="1"/>
</dbReference>
<proteinExistence type="inferred from homology"/>
<accession>A0A916ZVU9</accession>
<dbReference type="Proteomes" id="UP000644699">
    <property type="component" value="Unassembled WGS sequence"/>
</dbReference>
<reference evidence="5" key="1">
    <citation type="journal article" date="2014" name="Int. J. Syst. Evol. Microbiol.">
        <title>Complete genome sequence of Corynebacterium casei LMG S-19264T (=DSM 44701T), isolated from a smear-ripened cheese.</title>
        <authorList>
            <consortium name="US DOE Joint Genome Institute (JGI-PGF)"/>
            <person name="Walter F."/>
            <person name="Albersmeier A."/>
            <person name="Kalinowski J."/>
            <person name="Ruckert C."/>
        </authorList>
    </citation>
    <scope>NUCLEOTIDE SEQUENCE</scope>
    <source>
        <strain evidence="5">CGMCC 1.15367</strain>
    </source>
</reference>
<name>A0A916ZVU9_9HYPH</name>
<dbReference type="Gene3D" id="3.90.550.10">
    <property type="entry name" value="Spore Coat Polysaccharide Biosynthesis Protein SpsA, Chain A"/>
    <property type="match status" value="1"/>
</dbReference>
<gene>
    <name evidence="5" type="ORF">GCM10011390_37940</name>
</gene>